<dbReference type="HOGENOM" id="CLU_006842_13_1_1"/>
<dbReference type="eggNOG" id="KOG3627">
    <property type="taxonomic scope" value="Eukaryota"/>
</dbReference>
<dbReference type="STRING" id="126957.T1JL62"/>
<reference evidence="22" key="1">
    <citation type="submission" date="2011-05" db="EMBL/GenBank/DDBJ databases">
        <authorList>
            <person name="Richards S.R."/>
            <person name="Qu J."/>
            <person name="Jiang H."/>
            <person name="Jhangiani S.N."/>
            <person name="Agravi P."/>
            <person name="Goodspeed R."/>
            <person name="Gross S."/>
            <person name="Mandapat C."/>
            <person name="Jackson L."/>
            <person name="Mathew T."/>
            <person name="Pu L."/>
            <person name="Thornton R."/>
            <person name="Saada N."/>
            <person name="Wilczek-Boney K.B."/>
            <person name="Lee S."/>
            <person name="Kovar C."/>
            <person name="Wu Y."/>
            <person name="Scherer S.E."/>
            <person name="Worley K.C."/>
            <person name="Muzny D.M."/>
            <person name="Gibbs R."/>
        </authorList>
    </citation>
    <scope>NUCLEOTIDE SEQUENCE</scope>
    <source>
        <strain evidence="22">Brora</strain>
    </source>
</reference>
<dbReference type="GO" id="GO:0005615">
    <property type="term" value="C:extracellular space"/>
    <property type="evidence" value="ECO:0007669"/>
    <property type="project" value="TreeGrafter"/>
</dbReference>
<dbReference type="PROSITE" id="PS50240">
    <property type="entry name" value="TRYPSIN_DOM"/>
    <property type="match status" value="1"/>
</dbReference>
<dbReference type="EC" id="3.4.21.69" evidence="15"/>
<evidence type="ECO:0000256" key="19">
    <source>
        <dbReference type="ARBA" id="ARBA00042906"/>
    </source>
</evidence>
<dbReference type="Gene3D" id="2.40.10.10">
    <property type="entry name" value="Trypsin-like serine proteases"/>
    <property type="match status" value="1"/>
</dbReference>
<dbReference type="InterPro" id="IPR050127">
    <property type="entry name" value="Serine_Proteases_S1"/>
</dbReference>
<keyword evidence="4" id="KW-0964">Secreted</keyword>
<evidence type="ECO:0000313" key="22">
    <source>
        <dbReference type="Proteomes" id="UP000014500"/>
    </source>
</evidence>
<evidence type="ECO:0000256" key="14">
    <source>
        <dbReference type="ARBA" id="ARBA00037553"/>
    </source>
</evidence>
<evidence type="ECO:0000256" key="8">
    <source>
        <dbReference type="ARBA" id="ARBA00022824"/>
    </source>
</evidence>
<comment type="function">
    <text evidence="14">Protein C is a vitamin K-dependent serine protease that regulates blood coagulation by inactivating factors Va and VIIIa in the presence of calcium ions and phospholipids. Exerts a protective effect on the endothelial cell barrier function.</text>
</comment>
<keyword evidence="5" id="KW-0645">Protease</keyword>
<sequence>MGRFGCPLFFWVKSAHDIAGLKAKLGKHDRTQSEAEEKVLNIDKMILHPDFDTNLRSFDNDIALIRLSERVTFSETIIPICLPAEGFVGSFYNARIARVAQAPHISGTVSGWGRLEEDGLQPKFLHQVRLPLVDYNLCKESTKQHVTENMFCAGYEQAVGDSCQGDSGGPFEMYVDGVAYLAGIVSWGEGCARPGTYGFYTKVENYRDFIAKHTGYDNDGKN</sequence>
<dbReference type="InterPro" id="IPR043504">
    <property type="entry name" value="Peptidase_S1_PA_chymotrypsin"/>
</dbReference>
<dbReference type="FunFam" id="2.40.10.10:FF:000011">
    <property type="entry name" value="Coagulation factor X"/>
    <property type="match status" value="1"/>
</dbReference>
<proteinExistence type="predicted"/>
<dbReference type="GO" id="GO:0005783">
    <property type="term" value="C:endoplasmic reticulum"/>
    <property type="evidence" value="ECO:0007669"/>
    <property type="project" value="UniProtKB-SubCell"/>
</dbReference>
<feature type="domain" description="Peptidase S1" evidence="20">
    <location>
        <begin position="12"/>
        <end position="215"/>
    </location>
</feature>
<comment type="subcellular location">
    <subcellularLocation>
        <location evidence="1">Endoplasmic reticulum</location>
    </subcellularLocation>
    <subcellularLocation>
        <location evidence="2">Golgi apparatus</location>
    </subcellularLocation>
    <subcellularLocation>
        <location evidence="3">Secreted</location>
    </subcellularLocation>
</comment>
<accession>T1JL62</accession>
<evidence type="ECO:0000256" key="1">
    <source>
        <dbReference type="ARBA" id="ARBA00004240"/>
    </source>
</evidence>
<organism evidence="21 22">
    <name type="scientific">Strigamia maritima</name>
    <name type="common">European centipede</name>
    <name type="synonym">Geophilus maritimus</name>
    <dbReference type="NCBI Taxonomy" id="126957"/>
    <lineage>
        <taxon>Eukaryota</taxon>
        <taxon>Metazoa</taxon>
        <taxon>Ecdysozoa</taxon>
        <taxon>Arthropoda</taxon>
        <taxon>Myriapoda</taxon>
        <taxon>Chilopoda</taxon>
        <taxon>Pleurostigmophora</taxon>
        <taxon>Geophilomorpha</taxon>
        <taxon>Linotaeniidae</taxon>
        <taxon>Strigamia</taxon>
    </lineage>
</organism>
<dbReference type="PRINTS" id="PR00722">
    <property type="entry name" value="CHYMOTRYPSIN"/>
</dbReference>
<dbReference type="OMA" id="HKNTWFL"/>
<evidence type="ECO:0000256" key="15">
    <source>
        <dbReference type="ARBA" id="ARBA00038995"/>
    </source>
</evidence>
<dbReference type="EMBL" id="JH431868">
    <property type="status" value="NOT_ANNOTATED_CDS"/>
    <property type="molecule type" value="Genomic_DNA"/>
</dbReference>
<dbReference type="PANTHER" id="PTHR24264:SF65">
    <property type="entry name" value="SRCR DOMAIN-CONTAINING PROTEIN"/>
    <property type="match status" value="1"/>
</dbReference>
<keyword evidence="9" id="KW-0720">Serine protease</keyword>
<dbReference type="Pfam" id="PF00089">
    <property type="entry name" value="Trypsin"/>
    <property type="match status" value="1"/>
</dbReference>
<dbReference type="SMART" id="SM00020">
    <property type="entry name" value="Tryp_SPc"/>
    <property type="match status" value="1"/>
</dbReference>
<keyword evidence="12" id="KW-0325">Glycoprotein</keyword>
<keyword evidence="11" id="KW-1015">Disulfide bond</keyword>
<keyword evidence="8" id="KW-0256">Endoplasmic reticulum</keyword>
<evidence type="ECO:0000256" key="3">
    <source>
        <dbReference type="ARBA" id="ARBA00004613"/>
    </source>
</evidence>
<evidence type="ECO:0000256" key="5">
    <source>
        <dbReference type="ARBA" id="ARBA00022670"/>
    </source>
</evidence>
<evidence type="ECO:0000256" key="9">
    <source>
        <dbReference type="ARBA" id="ARBA00022825"/>
    </source>
</evidence>
<dbReference type="EnsemblMetazoa" id="SMAR014592-RA">
    <property type="protein sequence ID" value="SMAR014592-PA"/>
    <property type="gene ID" value="SMAR014592"/>
</dbReference>
<keyword evidence="22" id="KW-1185">Reference proteome</keyword>
<evidence type="ECO:0000256" key="18">
    <source>
        <dbReference type="ARBA" id="ARBA00042403"/>
    </source>
</evidence>
<evidence type="ECO:0000313" key="21">
    <source>
        <dbReference type="EnsemblMetazoa" id="SMAR014592-PA"/>
    </source>
</evidence>
<evidence type="ECO:0000256" key="2">
    <source>
        <dbReference type="ARBA" id="ARBA00004555"/>
    </source>
</evidence>
<reference evidence="21" key="2">
    <citation type="submission" date="2015-02" db="UniProtKB">
        <authorList>
            <consortium name="EnsemblMetazoa"/>
        </authorList>
    </citation>
    <scope>IDENTIFICATION</scope>
</reference>
<dbReference type="SUPFAM" id="SSF50494">
    <property type="entry name" value="Trypsin-like serine proteases"/>
    <property type="match status" value="1"/>
</dbReference>
<keyword evidence="10" id="KW-0333">Golgi apparatus</keyword>
<evidence type="ECO:0000256" key="10">
    <source>
        <dbReference type="ARBA" id="ARBA00023034"/>
    </source>
</evidence>
<dbReference type="GO" id="GO:0006508">
    <property type="term" value="P:proteolysis"/>
    <property type="evidence" value="ECO:0007669"/>
    <property type="project" value="UniProtKB-KW"/>
</dbReference>
<dbReference type="PhylomeDB" id="T1JL62"/>
<dbReference type="InterPro" id="IPR001254">
    <property type="entry name" value="Trypsin_dom"/>
</dbReference>
<evidence type="ECO:0000256" key="11">
    <source>
        <dbReference type="ARBA" id="ARBA00023157"/>
    </source>
</evidence>
<dbReference type="AlphaFoldDB" id="T1JL62"/>
<dbReference type="InterPro" id="IPR009003">
    <property type="entry name" value="Peptidase_S1_PA"/>
</dbReference>
<dbReference type="GO" id="GO:0007599">
    <property type="term" value="P:hemostasis"/>
    <property type="evidence" value="ECO:0007669"/>
    <property type="project" value="UniProtKB-KW"/>
</dbReference>
<dbReference type="GO" id="GO:0005794">
    <property type="term" value="C:Golgi apparatus"/>
    <property type="evidence" value="ECO:0007669"/>
    <property type="project" value="UniProtKB-SubCell"/>
</dbReference>
<name>T1JL62_STRMM</name>
<evidence type="ECO:0000256" key="12">
    <source>
        <dbReference type="ARBA" id="ARBA00023180"/>
    </source>
</evidence>
<dbReference type="InterPro" id="IPR001314">
    <property type="entry name" value="Peptidase_S1A"/>
</dbReference>
<evidence type="ECO:0000256" key="16">
    <source>
        <dbReference type="ARBA" id="ARBA00040219"/>
    </source>
</evidence>
<dbReference type="GO" id="GO:0004252">
    <property type="term" value="F:serine-type endopeptidase activity"/>
    <property type="evidence" value="ECO:0007669"/>
    <property type="project" value="UniProtKB-EC"/>
</dbReference>
<evidence type="ECO:0000256" key="6">
    <source>
        <dbReference type="ARBA" id="ARBA00022696"/>
    </source>
</evidence>
<evidence type="ECO:0000259" key="20">
    <source>
        <dbReference type="PROSITE" id="PS50240"/>
    </source>
</evidence>
<protein>
    <recommendedName>
        <fullName evidence="16">Vitamin K-dependent protein C</fullName>
        <ecNumber evidence="15">3.4.21.69</ecNumber>
    </recommendedName>
    <alternativeName>
        <fullName evidence="19">Anticoagulant protein C</fullName>
    </alternativeName>
    <alternativeName>
        <fullName evidence="17">Autoprothrombin IIA</fullName>
    </alternativeName>
    <alternativeName>
        <fullName evidence="18">Blood coagulation factor XIV</fullName>
    </alternativeName>
</protein>
<keyword evidence="7" id="KW-0378">Hydrolase</keyword>
<evidence type="ECO:0000256" key="13">
    <source>
        <dbReference type="ARBA" id="ARBA00036045"/>
    </source>
</evidence>
<dbReference type="CDD" id="cd00190">
    <property type="entry name" value="Tryp_SPc"/>
    <property type="match status" value="1"/>
</dbReference>
<comment type="catalytic activity">
    <reaction evidence="13">
        <text>Degradation of blood coagulation factors Va and VIIIa.</text>
        <dbReference type="EC" id="3.4.21.69"/>
    </reaction>
</comment>
<dbReference type="Proteomes" id="UP000014500">
    <property type="component" value="Unassembled WGS sequence"/>
</dbReference>
<keyword evidence="6" id="KW-0356">Hemostasis</keyword>
<evidence type="ECO:0000256" key="17">
    <source>
        <dbReference type="ARBA" id="ARBA00041306"/>
    </source>
</evidence>
<dbReference type="PANTHER" id="PTHR24264">
    <property type="entry name" value="TRYPSIN-RELATED"/>
    <property type="match status" value="1"/>
</dbReference>
<evidence type="ECO:0000256" key="4">
    <source>
        <dbReference type="ARBA" id="ARBA00022525"/>
    </source>
</evidence>
<evidence type="ECO:0000256" key="7">
    <source>
        <dbReference type="ARBA" id="ARBA00022801"/>
    </source>
</evidence>